<evidence type="ECO:0000256" key="2">
    <source>
        <dbReference type="ARBA" id="ARBA00022676"/>
    </source>
</evidence>
<dbReference type="PANTHER" id="PTHR20961">
    <property type="entry name" value="GLYCOSYLTRANSFERASE"/>
    <property type="match status" value="1"/>
</dbReference>
<dbReference type="RefSeq" id="WP_343779174.1">
    <property type="nucleotide sequence ID" value="NZ_BAAADQ010000013.1"/>
</dbReference>
<evidence type="ECO:0000256" key="4">
    <source>
        <dbReference type="ARBA" id="ARBA00022692"/>
    </source>
</evidence>
<dbReference type="Proteomes" id="UP001501425">
    <property type="component" value="Unassembled WGS sequence"/>
</dbReference>
<feature type="domain" description="Glycosyltransferase 61 catalytic" evidence="8">
    <location>
        <begin position="168"/>
        <end position="354"/>
    </location>
</feature>
<comment type="caution">
    <text evidence="9">The sequence shown here is derived from an EMBL/GenBank/DDBJ whole genome shotgun (WGS) entry which is preliminary data.</text>
</comment>
<dbReference type="PANTHER" id="PTHR20961:SF38">
    <property type="entry name" value="PROTEIN O-LINKED-MANNOSE BETA-1,4-N-ACETYLGLUCOSAMINYLTRANSFERASE 2"/>
    <property type="match status" value="1"/>
</dbReference>
<dbReference type="GO" id="GO:0016020">
    <property type="term" value="C:membrane"/>
    <property type="evidence" value="ECO:0007669"/>
    <property type="project" value="UniProtKB-SubCell"/>
</dbReference>
<dbReference type="EMBL" id="JBEDNW010000003">
    <property type="protein sequence ID" value="MEZ3166952.1"/>
    <property type="molecule type" value="Genomic_DNA"/>
</dbReference>
<keyword evidence="4" id="KW-0812">Transmembrane</keyword>
<keyword evidence="6" id="KW-0472">Membrane</keyword>
<evidence type="ECO:0000313" key="9">
    <source>
        <dbReference type="EMBL" id="GAA0547416.1"/>
    </source>
</evidence>
<evidence type="ECO:0000313" key="10">
    <source>
        <dbReference type="EMBL" id="MEZ3166952.1"/>
    </source>
</evidence>
<dbReference type="EMBL" id="BAAADQ010000013">
    <property type="protein sequence ID" value="GAA0547416.1"/>
    <property type="molecule type" value="Genomic_DNA"/>
</dbReference>
<reference evidence="9" key="1">
    <citation type="journal article" date="2014" name="Int. J. Syst. Evol. Microbiol.">
        <title>Complete genome sequence of Corynebacterium casei LMG S-19264T (=DSM 44701T), isolated from a smear-ripened cheese.</title>
        <authorList>
            <consortium name="US DOE Joint Genome Institute (JGI-PGF)"/>
            <person name="Walter F."/>
            <person name="Albersmeier A."/>
            <person name="Kalinowski J."/>
            <person name="Ruckert C."/>
        </authorList>
    </citation>
    <scope>NUCLEOTIDE SEQUENCE</scope>
    <source>
        <strain evidence="9">JCM 14265</strain>
    </source>
</reference>
<evidence type="ECO:0000256" key="6">
    <source>
        <dbReference type="ARBA" id="ARBA00023136"/>
    </source>
</evidence>
<evidence type="ECO:0000256" key="3">
    <source>
        <dbReference type="ARBA" id="ARBA00022679"/>
    </source>
</evidence>
<evidence type="ECO:0000256" key="5">
    <source>
        <dbReference type="ARBA" id="ARBA00022989"/>
    </source>
</evidence>
<keyword evidence="12" id="KW-1185">Reference proteome</keyword>
<comment type="subcellular location">
    <subcellularLocation>
        <location evidence="1">Membrane</location>
        <topology evidence="1">Single-pass membrane protein</topology>
    </subcellularLocation>
</comment>
<accession>A0AAV3SW12</accession>
<name>A0AAV3SW12_9EURY</name>
<keyword evidence="5" id="KW-1133">Transmembrane helix</keyword>
<evidence type="ECO:0000259" key="8">
    <source>
        <dbReference type="Pfam" id="PF04577"/>
    </source>
</evidence>
<sequence length="405" mass="46820">MSTDERPTRTLPSNIFQYYSENGITDLAKESVPYLARQYIRKRQITAAEAQEASNSGRVWIDEGEETISIPKAENARLRREFESYPTKFSPEPGAVYEIENCNLVGPNAVGLYEGKKLIPETSGFRYGNTYMGSGSSILKEVFKSALGFQPGQTADIVFPLICPDPSYYHWVMEYLPKLRLYELYLRETDNEPTILIEPNPRDFVRDSLEFLGFDSIQYKQWNQKATSIEKLIVSTHRPHIFDYRDPESSDYNPSVKDFNWIRERARSTVDQKKNTSDGEKRIYVSRQGAQRERKVTNIDQVSQILRKYGFELYQLEALTFREQVQLFYDADVIMGPHGAGLLNMMFAGDPTVIELFPETIIKPHFYYLSAMFEFEYESVVVDSKESNLQIDPTELEDYLSLALE</sequence>
<evidence type="ECO:0000256" key="7">
    <source>
        <dbReference type="ARBA" id="ARBA00023180"/>
    </source>
</evidence>
<dbReference type="Pfam" id="PF04577">
    <property type="entry name" value="Glyco_transf_61"/>
    <property type="match status" value="1"/>
</dbReference>
<dbReference type="InterPro" id="IPR007657">
    <property type="entry name" value="Glycosyltransferase_61"/>
</dbReference>
<keyword evidence="3 10" id="KW-0808">Transferase</keyword>
<organism evidence="9 11">
    <name type="scientific">Halorubrum ejinorense</name>
    <dbReference type="NCBI Taxonomy" id="425309"/>
    <lineage>
        <taxon>Archaea</taxon>
        <taxon>Methanobacteriati</taxon>
        <taxon>Methanobacteriota</taxon>
        <taxon>Stenosarchaea group</taxon>
        <taxon>Halobacteria</taxon>
        <taxon>Halobacteriales</taxon>
        <taxon>Haloferacaceae</taxon>
        <taxon>Halorubrum</taxon>
    </lineage>
</organism>
<keyword evidence="2 10" id="KW-0328">Glycosyltransferase</keyword>
<dbReference type="InterPro" id="IPR049625">
    <property type="entry name" value="Glyco_transf_61_cat"/>
</dbReference>
<dbReference type="Proteomes" id="UP001567571">
    <property type="component" value="Unassembled WGS sequence"/>
</dbReference>
<gene>
    <name evidence="10" type="ORF">ABNG02_06400</name>
    <name evidence="9" type="ORF">GCM10008994_22850</name>
</gene>
<reference evidence="9" key="2">
    <citation type="submission" date="2023-12" db="EMBL/GenBank/DDBJ databases">
        <authorList>
            <person name="Sun Q."/>
            <person name="Inoue M."/>
        </authorList>
    </citation>
    <scope>NUCLEOTIDE SEQUENCE</scope>
    <source>
        <strain evidence="9">JCM 14265</strain>
    </source>
</reference>
<evidence type="ECO:0000256" key="1">
    <source>
        <dbReference type="ARBA" id="ARBA00004167"/>
    </source>
</evidence>
<keyword evidence="7" id="KW-0325">Glycoprotein</keyword>
<dbReference type="AlphaFoldDB" id="A0AAV3SW12"/>
<evidence type="ECO:0000313" key="11">
    <source>
        <dbReference type="Proteomes" id="UP001501425"/>
    </source>
</evidence>
<protein>
    <submittedName>
        <fullName evidence="10">Glycosyltransferase family 61 protein</fullName>
        <ecNumber evidence="10">2.4.-.-</ecNumber>
    </submittedName>
</protein>
<dbReference type="GO" id="GO:0016757">
    <property type="term" value="F:glycosyltransferase activity"/>
    <property type="evidence" value="ECO:0007669"/>
    <property type="project" value="UniProtKB-KW"/>
</dbReference>
<dbReference type="EC" id="2.4.-.-" evidence="10"/>
<reference evidence="10 12" key="3">
    <citation type="submission" date="2024-06" db="EMBL/GenBank/DDBJ databases">
        <title>Halorubrum miltondacostae sp. nov., a potential PHA producer isolated from an inland solar saltern in Rio Maior, Portugal.</title>
        <authorList>
            <person name="Albuquerque L."/>
            <person name="Viver T."/>
            <person name="Barroso C."/>
            <person name="Claudino R."/>
            <person name="Galvan M."/>
            <person name="Simoes G."/>
            <person name="Lobo Da Cunha A."/>
            <person name="Egas C."/>
        </authorList>
    </citation>
    <scope>NUCLEOTIDE SEQUENCE [LARGE SCALE GENOMIC DNA]</scope>
    <source>
        <strain evidence="10 12">DSM 18646</strain>
    </source>
</reference>
<evidence type="ECO:0000313" key="12">
    <source>
        <dbReference type="Proteomes" id="UP001567571"/>
    </source>
</evidence>
<proteinExistence type="predicted"/>